<organism evidence="3 4">
    <name type="scientific">Cymbomonas tetramitiformis</name>
    <dbReference type="NCBI Taxonomy" id="36881"/>
    <lineage>
        <taxon>Eukaryota</taxon>
        <taxon>Viridiplantae</taxon>
        <taxon>Chlorophyta</taxon>
        <taxon>Pyramimonadophyceae</taxon>
        <taxon>Pyramimonadales</taxon>
        <taxon>Pyramimonadaceae</taxon>
        <taxon>Cymbomonas</taxon>
    </lineage>
</organism>
<keyword evidence="4" id="KW-1185">Reference proteome</keyword>
<feature type="compositionally biased region" description="Acidic residues" evidence="1">
    <location>
        <begin position="13"/>
        <end position="22"/>
    </location>
</feature>
<evidence type="ECO:0000256" key="2">
    <source>
        <dbReference type="SAM" id="Phobius"/>
    </source>
</evidence>
<dbReference type="PANTHER" id="PTHR36042:SF1">
    <property type="entry name" value="OS05G0490900 PROTEIN"/>
    <property type="match status" value="1"/>
</dbReference>
<accession>A0AAE0CCB2</accession>
<reference evidence="3 4" key="1">
    <citation type="journal article" date="2015" name="Genome Biol. Evol.">
        <title>Comparative Genomics of a Bacterivorous Green Alga Reveals Evolutionary Causalities and Consequences of Phago-Mixotrophic Mode of Nutrition.</title>
        <authorList>
            <person name="Burns J.A."/>
            <person name="Paasch A."/>
            <person name="Narechania A."/>
            <person name="Kim E."/>
        </authorList>
    </citation>
    <scope>NUCLEOTIDE SEQUENCE [LARGE SCALE GENOMIC DNA]</scope>
    <source>
        <strain evidence="3 4">PLY_AMNH</strain>
    </source>
</reference>
<dbReference type="PANTHER" id="PTHR36042">
    <property type="entry name" value="OS05G0490900 PROTEIN"/>
    <property type="match status" value="1"/>
</dbReference>
<keyword evidence="2" id="KW-0812">Transmembrane</keyword>
<dbReference type="EMBL" id="LGRX02025457">
    <property type="protein sequence ID" value="KAK3252386.1"/>
    <property type="molecule type" value="Genomic_DNA"/>
</dbReference>
<gene>
    <name evidence="3" type="ORF">CYMTET_38317</name>
</gene>
<feature type="transmembrane region" description="Helical" evidence="2">
    <location>
        <begin position="44"/>
        <end position="66"/>
    </location>
</feature>
<evidence type="ECO:0000256" key="1">
    <source>
        <dbReference type="SAM" id="MobiDB-lite"/>
    </source>
</evidence>
<comment type="caution">
    <text evidence="3">The sequence shown here is derived from an EMBL/GenBank/DDBJ whole genome shotgun (WGS) entry which is preliminary data.</text>
</comment>
<evidence type="ECO:0000313" key="3">
    <source>
        <dbReference type="EMBL" id="KAK3252386.1"/>
    </source>
</evidence>
<keyword evidence="2" id="KW-1133">Transmembrane helix</keyword>
<dbReference type="AlphaFoldDB" id="A0AAE0CCB2"/>
<sequence>MSSIRRASPEDKSDSEEKEEDLPPWVKREQQQAASDEGGFDLPYGVYLLLSAILIIAVIGSCFELAYKNPIFGVVESDSPLYYPILGVFIVTGPFSAASLWKKAIKSANDFADEQDRLDGY</sequence>
<proteinExistence type="predicted"/>
<protein>
    <submittedName>
        <fullName evidence="3">Uncharacterized protein</fullName>
    </submittedName>
</protein>
<feature type="region of interest" description="Disordered" evidence="1">
    <location>
        <begin position="1"/>
        <end position="32"/>
    </location>
</feature>
<name>A0AAE0CCB2_9CHLO</name>
<dbReference type="Proteomes" id="UP001190700">
    <property type="component" value="Unassembled WGS sequence"/>
</dbReference>
<feature type="transmembrane region" description="Helical" evidence="2">
    <location>
        <begin position="81"/>
        <end position="101"/>
    </location>
</feature>
<evidence type="ECO:0000313" key="4">
    <source>
        <dbReference type="Proteomes" id="UP001190700"/>
    </source>
</evidence>
<keyword evidence="2" id="KW-0472">Membrane</keyword>